<keyword evidence="7 9" id="KW-0811">Translocation</keyword>
<organism evidence="11 12">
    <name type="scientific">Synechococcus lacustris str. Tous</name>
    <dbReference type="NCBI Taxonomy" id="1910958"/>
    <lineage>
        <taxon>Bacteria</taxon>
        <taxon>Bacillati</taxon>
        <taxon>Cyanobacteriota</taxon>
        <taxon>Cyanophyceae</taxon>
        <taxon>Synechococcales</taxon>
        <taxon>Synechococcaceae</taxon>
        <taxon>Synechococcus</taxon>
    </lineage>
</organism>
<evidence type="ECO:0000256" key="10">
    <source>
        <dbReference type="SAM" id="MobiDB-lite"/>
    </source>
</evidence>
<evidence type="ECO:0000256" key="8">
    <source>
        <dbReference type="ARBA" id="ARBA00023136"/>
    </source>
</evidence>
<dbReference type="GO" id="GO:0043952">
    <property type="term" value="P:protein transport by the Sec complex"/>
    <property type="evidence" value="ECO:0007669"/>
    <property type="project" value="UniProtKB-UniRule"/>
</dbReference>
<comment type="function">
    <text evidence="9">Essential subunit of the Sec protein translocation channel SecYEG. Clamps together the 2 halves of SecY. May contact the channel plug during translocation.</text>
</comment>
<keyword evidence="5 9" id="KW-0653">Protein transport</keyword>
<evidence type="ECO:0000313" key="11">
    <source>
        <dbReference type="EMBL" id="PSI01983.1"/>
    </source>
</evidence>
<dbReference type="Proteomes" id="UP000240206">
    <property type="component" value="Unassembled WGS sequence"/>
</dbReference>
<comment type="subunit">
    <text evidence="9">Component of the Sec protein translocase complex. Heterotrimer consisting of SecY, SecE and SecG subunits. The heterotrimers can form oligomers, although 1 heterotrimer is thought to be able to translocate proteins. Interacts with the ribosome. Interacts with SecDF, and other proteins may be involved. Interacts with SecA.</text>
</comment>
<dbReference type="PANTHER" id="PTHR33910">
    <property type="entry name" value="PROTEIN TRANSLOCASE SUBUNIT SECE"/>
    <property type="match status" value="1"/>
</dbReference>
<keyword evidence="6 9" id="KW-1133">Transmembrane helix</keyword>
<evidence type="ECO:0000256" key="1">
    <source>
        <dbReference type="ARBA" id="ARBA00004370"/>
    </source>
</evidence>
<gene>
    <name evidence="9 11" type="primary">secE</name>
    <name evidence="11" type="ORF">C7K08_05130</name>
</gene>
<dbReference type="GO" id="GO:0006605">
    <property type="term" value="P:protein targeting"/>
    <property type="evidence" value="ECO:0007669"/>
    <property type="project" value="UniProtKB-UniRule"/>
</dbReference>
<dbReference type="InterPro" id="IPR001901">
    <property type="entry name" value="Translocase_SecE/Sec61-g"/>
</dbReference>
<dbReference type="Pfam" id="PF00584">
    <property type="entry name" value="SecE"/>
    <property type="match status" value="1"/>
</dbReference>
<dbReference type="GO" id="GO:0031676">
    <property type="term" value="C:plasma membrane-derived thylakoid membrane"/>
    <property type="evidence" value="ECO:0007669"/>
    <property type="project" value="UniProtKB-SubCell"/>
</dbReference>
<evidence type="ECO:0000256" key="7">
    <source>
        <dbReference type="ARBA" id="ARBA00023010"/>
    </source>
</evidence>
<protein>
    <recommendedName>
        <fullName evidence="9">Protein translocase subunit SecE</fullName>
    </recommendedName>
</protein>
<keyword evidence="2 9" id="KW-0813">Transport</keyword>
<feature type="region of interest" description="Disordered" evidence="10">
    <location>
        <begin position="1"/>
        <end position="27"/>
    </location>
</feature>
<dbReference type="HAMAP" id="MF_00422">
    <property type="entry name" value="SecE"/>
    <property type="match status" value="1"/>
</dbReference>
<dbReference type="GO" id="GO:0009306">
    <property type="term" value="P:protein secretion"/>
    <property type="evidence" value="ECO:0007669"/>
    <property type="project" value="UniProtKB-UniRule"/>
</dbReference>
<accession>A0A2P7EFI8</accession>
<feature type="transmembrane region" description="Helical" evidence="9">
    <location>
        <begin position="47"/>
        <end position="68"/>
    </location>
</feature>
<evidence type="ECO:0000256" key="4">
    <source>
        <dbReference type="ARBA" id="ARBA00022692"/>
    </source>
</evidence>
<name>A0A2P7EFI8_9SYNE</name>
<keyword evidence="12" id="KW-1185">Reference proteome</keyword>
<evidence type="ECO:0000256" key="3">
    <source>
        <dbReference type="ARBA" id="ARBA00022475"/>
    </source>
</evidence>
<sequence length="81" mass="8724">MVVDAAGLPAKAVVPEPPSPQGSGPGGWIESTIAELRRVVWPSRQQLISESVAVLLMVTISAAAIASLDRFFHWLSQLLFR</sequence>
<reference evidence="12" key="1">
    <citation type="submission" date="2018-03" db="EMBL/GenBank/DDBJ databases">
        <title>Ecological and genomic features of two cosmopolitan and abundant freshwater picocyanobacteria.</title>
        <authorList>
            <person name="Cabello-Yeves P.J."/>
            <person name="Picazo A."/>
            <person name="Camacho A."/>
            <person name="Callieri C."/>
            <person name="Rosselli R."/>
            <person name="Roda-Garcia J."/>
            <person name="Coutinho F.H."/>
            <person name="Rodriguez-Valera F."/>
        </authorList>
    </citation>
    <scope>NUCLEOTIDE SEQUENCE [LARGE SCALE GENOMIC DNA]</scope>
    <source>
        <strain evidence="12">Tous</strain>
    </source>
</reference>
<dbReference type="AlphaFoldDB" id="A0A2P7EFI8"/>
<evidence type="ECO:0000256" key="6">
    <source>
        <dbReference type="ARBA" id="ARBA00022989"/>
    </source>
</evidence>
<keyword evidence="8 9" id="KW-0472">Membrane</keyword>
<comment type="similarity">
    <text evidence="9">Belongs to the SecE/SEC61-gamma family.</text>
</comment>
<evidence type="ECO:0000313" key="12">
    <source>
        <dbReference type="Proteomes" id="UP000240206"/>
    </source>
</evidence>
<keyword evidence="9" id="KW-0997">Cell inner membrane</keyword>
<dbReference type="GO" id="GO:0008320">
    <property type="term" value="F:protein transmembrane transporter activity"/>
    <property type="evidence" value="ECO:0007669"/>
    <property type="project" value="UniProtKB-UniRule"/>
</dbReference>
<dbReference type="InterPro" id="IPR005807">
    <property type="entry name" value="SecE_bac"/>
</dbReference>
<dbReference type="NCBIfam" id="TIGR00964">
    <property type="entry name" value="secE_bact"/>
    <property type="match status" value="1"/>
</dbReference>
<keyword evidence="4 9" id="KW-0812">Transmembrane</keyword>
<evidence type="ECO:0000256" key="2">
    <source>
        <dbReference type="ARBA" id="ARBA00022448"/>
    </source>
</evidence>
<comment type="caution">
    <text evidence="11">The sequence shown here is derived from an EMBL/GenBank/DDBJ whole genome shotgun (WGS) entry which is preliminary data.</text>
</comment>
<evidence type="ECO:0000256" key="9">
    <source>
        <dbReference type="HAMAP-Rule" id="MF_00422"/>
    </source>
</evidence>
<dbReference type="InterPro" id="IPR038379">
    <property type="entry name" value="SecE_sf"/>
</dbReference>
<dbReference type="PANTHER" id="PTHR33910:SF1">
    <property type="entry name" value="PROTEIN TRANSLOCASE SUBUNIT SECE"/>
    <property type="match status" value="1"/>
</dbReference>
<keyword evidence="3 9" id="KW-1003">Cell membrane</keyword>
<dbReference type="Gene3D" id="1.20.5.1030">
    <property type="entry name" value="Preprotein translocase secy subunit"/>
    <property type="match status" value="1"/>
</dbReference>
<keyword evidence="9" id="KW-0793">Thylakoid</keyword>
<dbReference type="GO" id="GO:0065002">
    <property type="term" value="P:intracellular protein transmembrane transport"/>
    <property type="evidence" value="ECO:0007669"/>
    <property type="project" value="UniProtKB-UniRule"/>
</dbReference>
<dbReference type="STRING" id="1910958.BTM30_01720"/>
<evidence type="ECO:0000256" key="5">
    <source>
        <dbReference type="ARBA" id="ARBA00022927"/>
    </source>
</evidence>
<proteinExistence type="inferred from homology"/>
<dbReference type="EMBL" id="PXVC01000015">
    <property type="protein sequence ID" value="PSI01983.1"/>
    <property type="molecule type" value="Genomic_DNA"/>
</dbReference>
<comment type="subcellular location">
    <subcellularLocation>
        <location evidence="9">Cell inner membrane</location>
        <topology evidence="9">Single-pass membrane protein</topology>
    </subcellularLocation>
    <subcellularLocation>
        <location evidence="9">Cellular thylakoid membrane</location>
        <topology evidence="9">Single-pass membrane protein</topology>
    </subcellularLocation>
    <subcellularLocation>
        <location evidence="1">Membrane</location>
    </subcellularLocation>
</comment>